<evidence type="ECO:0000313" key="1">
    <source>
        <dbReference type="EMBL" id="GAA4029347.1"/>
    </source>
</evidence>
<proteinExistence type="predicted"/>
<organism evidence="1 2">
    <name type="scientific">Hymenobacter glaciei</name>
    <dbReference type="NCBI Taxonomy" id="877209"/>
    <lineage>
        <taxon>Bacteria</taxon>
        <taxon>Pseudomonadati</taxon>
        <taxon>Bacteroidota</taxon>
        <taxon>Cytophagia</taxon>
        <taxon>Cytophagales</taxon>
        <taxon>Hymenobacteraceae</taxon>
        <taxon>Hymenobacter</taxon>
    </lineage>
</organism>
<evidence type="ECO:0000313" key="2">
    <source>
        <dbReference type="Proteomes" id="UP001501469"/>
    </source>
</evidence>
<sequence length="315" mass="34322">MGTPELGQLVVARAAALAFHSPYHFLRQFPAADQQRLFGTGLALAWQEQVGAELLPTKEVTWLLRALAWDSAYFGTPTYRLFTGLFAEATTPAAIKQAAEVLRQQMSQRHAAFYCFAQVPAEDVALLQGLTGGGWRLIETRLTYYHDQLAGFECTPPPVRLAAPAEAAHLGRVAAAARNPYDRFHADPWYGQARADAYLARYAENTLTGPQLAAAVLVPDVVPEEVDAFLAISDLWEDSAALGKPLSRVLLTAVGETQRGWHARLLAATLLRARQLEHTAVVMTTQATNRAVLRNAEKLGFRLGATTHVLACHGG</sequence>
<comment type="caution">
    <text evidence="1">The sequence shown here is derived from an EMBL/GenBank/DDBJ whole genome shotgun (WGS) entry which is preliminary data.</text>
</comment>
<name>A0ABP7TQ68_9BACT</name>
<keyword evidence="2" id="KW-1185">Reference proteome</keyword>
<dbReference type="InterPro" id="IPR016181">
    <property type="entry name" value="Acyl_CoA_acyltransferase"/>
</dbReference>
<dbReference type="Proteomes" id="UP001501469">
    <property type="component" value="Unassembled WGS sequence"/>
</dbReference>
<dbReference type="RefSeq" id="WP_345051550.1">
    <property type="nucleotide sequence ID" value="NZ_BAABDK010000010.1"/>
</dbReference>
<protein>
    <recommendedName>
        <fullName evidence="3">N-acetyltransferase domain-containing protein</fullName>
    </recommendedName>
</protein>
<reference evidence="2" key="1">
    <citation type="journal article" date="2019" name="Int. J. Syst. Evol. Microbiol.">
        <title>The Global Catalogue of Microorganisms (GCM) 10K type strain sequencing project: providing services to taxonomists for standard genome sequencing and annotation.</title>
        <authorList>
            <consortium name="The Broad Institute Genomics Platform"/>
            <consortium name="The Broad Institute Genome Sequencing Center for Infectious Disease"/>
            <person name="Wu L."/>
            <person name="Ma J."/>
        </authorList>
    </citation>
    <scope>NUCLEOTIDE SEQUENCE [LARGE SCALE GENOMIC DNA]</scope>
    <source>
        <strain evidence="2">JCM 17225</strain>
    </source>
</reference>
<dbReference type="Gene3D" id="3.40.630.30">
    <property type="match status" value="1"/>
</dbReference>
<dbReference type="EMBL" id="BAABDK010000010">
    <property type="protein sequence ID" value="GAA4029347.1"/>
    <property type="molecule type" value="Genomic_DNA"/>
</dbReference>
<gene>
    <name evidence="1" type="ORF">GCM10022409_11920</name>
</gene>
<dbReference type="SUPFAM" id="SSF55729">
    <property type="entry name" value="Acyl-CoA N-acyltransferases (Nat)"/>
    <property type="match status" value="1"/>
</dbReference>
<evidence type="ECO:0008006" key="3">
    <source>
        <dbReference type="Google" id="ProtNLM"/>
    </source>
</evidence>
<accession>A0ABP7TQ68</accession>